<organism evidence="2 3">
    <name type="scientific">Pantoea brenneri</name>
    <dbReference type="NCBI Taxonomy" id="472694"/>
    <lineage>
        <taxon>Bacteria</taxon>
        <taxon>Pseudomonadati</taxon>
        <taxon>Pseudomonadota</taxon>
        <taxon>Gammaproteobacteria</taxon>
        <taxon>Enterobacterales</taxon>
        <taxon>Erwiniaceae</taxon>
        <taxon>Pantoea</taxon>
    </lineage>
</organism>
<dbReference type="AlphaFoldDB" id="A0A7Y6NIP8"/>
<comment type="caution">
    <text evidence="2">The sequence shown here is derived from an EMBL/GenBank/DDBJ whole genome shotgun (WGS) entry which is preliminary data.</text>
</comment>
<protein>
    <recommendedName>
        <fullName evidence="4">Colicin V synthesis protein</fullName>
    </recommendedName>
</protein>
<keyword evidence="1" id="KW-0812">Transmembrane</keyword>
<evidence type="ECO:0000313" key="2">
    <source>
        <dbReference type="EMBL" id="NUY99253.1"/>
    </source>
</evidence>
<proteinExistence type="predicted"/>
<name>A0A7Y6NIP8_9GAMM</name>
<dbReference type="RefSeq" id="WP_069729886.1">
    <property type="nucleotide sequence ID" value="NZ_JABWPE010000049.1"/>
</dbReference>
<dbReference type="Proteomes" id="UP000566985">
    <property type="component" value="Unassembled WGS sequence"/>
</dbReference>
<gene>
    <name evidence="2" type="ORF">HU668_22740</name>
</gene>
<feature type="transmembrane region" description="Helical" evidence="1">
    <location>
        <begin position="30"/>
        <end position="50"/>
    </location>
</feature>
<accession>A0A7Y6NIP8</accession>
<dbReference type="GeneID" id="57348031"/>
<keyword evidence="1" id="KW-0472">Membrane</keyword>
<reference evidence="2 3" key="1">
    <citation type="submission" date="2020-05" db="EMBL/GenBank/DDBJ databases">
        <title>Whole Genome Sequences of Enterobacteriales Associated with the International Space Station.</title>
        <authorList>
            <person name="Bharadwaj A."/>
            <person name="Daudu R."/>
            <person name="Singh N."/>
            <person name="Wood J."/>
            <person name="Debieu M."/>
            <person name="Mason C."/>
            <person name="Wang C."/>
            <person name="Venkateswaran K."/>
        </authorList>
    </citation>
    <scope>NUCLEOTIDE SEQUENCE [LARGE SCALE GENOMIC DNA]</scope>
    <source>
        <strain evidence="2 3">IF5SW-B1</strain>
    </source>
</reference>
<keyword evidence="1" id="KW-1133">Transmembrane helix</keyword>
<evidence type="ECO:0000313" key="3">
    <source>
        <dbReference type="Proteomes" id="UP000566985"/>
    </source>
</evidence>
<sequence length="110" mass="10598">MRELTIDETFAISGATTTPNDIAFFIGDHLASAILGGVAAAVGGGVIGFLHGGDAMGIFGLGFIGQIAGAIGGAIIGGVGGVIAGSLVSLSYSLPLVNLLAQTIISGGVK</sequence>
<dbReference type="EMBL" id="JABWPM010000048">
    <property type="protein sequence ID" value="NUY99253.1"/>
    <property type="molecule type" value="Genomic_DNA"/>
</dbReference>
<evidence type="ECO:0000256" key="1">
    <source>
        <dbReference type="SAM" id="Phobius"/>
    </source>
</evidence>
<evidence type="ECO:0008006" key="4">
    <source>
        <dbReference type="Google" id="ProtNLM"/>
    </source>
</evidence>